<evidence type="ECO:0000313" key="2">
    <source>
        <dbReference type="EMBL" id="TQL99988.1"/>
    </source>
</evidence>
<gene>
    <name evidence="2" type="ORF">FB559_5690</name>
</gene>
<dbReference type="Proteomes" id="UP000316096">
    <property type="component" value="Unassembled WGS sequence"/>
</dbReference>
<dbReference type="OrthoDB" id="5193143at2"/>
<proteinExistence type="predicted"/>
<keyword evidence="3" id="KW-1185">Reference proteome</keyword>
<protein>
    <submittedName>
        <fullName evidence="2">Uncharacterized protein</fullName>
    </submittedName>
</protein>
<reference evidence="2 3" key="1">
    <citation type="submission" date="2019-06" db="EMBL/GenBank/DDBJ databases">
        <title>Sequencing the genomes of 1000 actinobacteria strains.</title>
        <authorList>
            <person name="Klenk H.-P."/>
        </authorList>
    </citation>
    <scope>NUCLEOTIDE SEQUENCE [LARGE SCALE GENOMIC DNA]</scope>
    <source>
        <strain evidence="2 3">DSM 102200</strain>
    </source>
</reference>
<dbReference type="EMBL" id="VFOZ01000001">
    <property type="protein sequence ID" value="TQL99988.1"/>
    <property type="molecule type" value="Genomic_DNA"/>
</dbReference>
<sequence>MPGANPLPKQGDVFFDNQRPDRSLRISRHPDAGVVVLSIWNGGVCQGTFQLPCDHVDLFVEALRHGPPPAAVTQPGPEVFRTGEYNTQPTIA</sequence>
<accession>A0A543CSI9</accession>
<dbReference type="AlphaFoldDB" id="A0A543CSI9"/>
<evidence type="ECO:0000313" key="3">
    <source>
        <dbReference type="Proteomes" id="UP000316096"/>
    </source>
</evidence>
<name>A0A543CSI9_9ACTN</name>
<evidence type="ECO:0000256" key="1">
    <source>
        <dbReference type="SAM" id="MobiDB-lite"/>
    </source>
</evidence>
<dbReference type="RefSeq" id="WP_141959209.1">
    <property type="nucleotide sequence ID" value="NZ_VFOZ01000001.1"/>
</dbReference>
<comment type="caution">
    <text evidence="2">The sequence shown here is derived from an EMBL/GenBank/DDBJ whole genome shotgun (WGS) entry which is preliminary data.</text>
</comment>
<organism evidence="2 3">
    <name type="scientific">Actinoallomurus bryophytorum</name>
    <dbReference type="NCBI Taxonomy" id="1490222"/>
    <lineage>
        <taxon>Bacteria</taxon>
        <taxon>Bacillati</taxon>
        <taxon>Actinomycetota</taxon>
        <taxon>Actinomycetes</taxon>
        <taxon>Streptosporangiales</taxon>
        <taxon>Thermomonosporaceae</taxon>
        <taxon>Actinoallomurus</taxon>
    </lineage>
</organism>
<feature type="region of interest" description="Disordered" evidence="1">
    <location>
        <begin position="68"/>
        <end position="92"/>
    </location>
</feature>